<keyword evidence="3" id="KW-1185">Reference proteome</keyword>
<dbReference type="Pfam" id="PF04027">
    <property type="entry name" value="DUF371"/>
    <property type="match status" value="1"/>
</dbReference>
<evidence type="ECO:0000313" key="2">
    <source>
        <dbReference type="EMBL" id="UPM42356.1"/>
    </source>
</evidence>
<dbReference type="AlphaFoldDB" id="A0A8U0A0H9"/>
<proteinExistence type="predicted"/>
<accession>A0A8U0A0H9</accession>
<feature type="region of interest" description="Disordered" evidence="1">
    <location>
        <begin position="1"/>
        <end position="31"/>
    </location>
</feature>
<dbReference type="InterPro" id="IPR023131">
    <property type="entry name" value="Mth639-like_dom_sf"/>
</dbReference>
<dbReference type="Gene3D" id="2.60.120.630">
    <property type="entry name" value="mth639 domain like"/>
    <property type="match status" value="1"/>
</dbReference>
<gene>
    <name evidence="2" type="ORF">MW046_10340</name>
</gene>
<reference evidence="2" key="1">
    <citation type="submission" date="2022-04" db="EMBL/GenBank/DDBJ databases">
        <title>Halocatena sp. nov., isolated from a salt lake.</title>
        <authorList>
            <person name="Cui H.-L."/>
        </authorList>
    </citation>
    <scope>NUCLEOTIDE SEQUENCE</scope>
    <source>
        <strain evidence="2">AD-1</strain>
    </source>
</reference>
<dbReference type="EMBL" id="CP096019">
    <property type="protein sequence ID" value="UPM42356.1"/>
    <property type="molecule type" value="Genomic_DNA"/>
</dbReference>
<sequence>MSDRDTTHDSASGSETVRGRGHEHVTAEHASTLEVTSDDWLTPAGDCIVAVEADRVPADFKDAFVTACRESTATITATFVAGDHKQTVTGHGHPDLTFESDRSMVLRTSEYVDDRTVMVGADTAAEGIDRALVRALASGAELRVTFEVE</sequence>
<dbReference type="PANTHER" id="PTHR40696:SF1">
    <property type="entry name" value="DUF371 DOMAIN-CONTAINING PROTEIN"/>
    <property type="match status" value="1"/>
</dbReference>
<dbReference type="Proteomes" id="UP000831768">
    <property type="component" value="Chromosome"/>
</dbReference>
<feature type="compositionally biased region" description="Basic and acidic residues" evidence="1">
    <location>
        <begin position="17"/>
        <end position="27"/>
    </location>
</feature>
<dbReference type="KEGG" id="haad:MW046_10340"/>
<name>A0A8U0A0H9_9EURY</name>
<dbReference type="GeneID" id="71928449"/>
<dbReference type="InterPro" id="IPR007171">
    <property type="entry name" value="DUF371"/>
</dbReference>
<dbReference type="RefSeq" id="WP_247993030.1">
    <property type="nucleotide sequence ID" value="NZ_CP096019.1"/>
</dbReference>
<protein>
    <submittedName>
        <fullName evidence="2">DUF371 domain-containing protein</fullName>
    </submittedName>
</protein>
<evidence type="ECO:0000313" key="3">
    <source>
        <dbReference type="Proteomes" id="UP000831768"/>
    </source>
</evidence>
<organism evidence="2 3">
    <name type="scientific">Halocatena salina</name>
    <dbReference type="NCBI Taxonomy" id="2934340"/>
    <lineage>
        <taxon>Archaea</taxon>
        <taxon>Methanobacteriati</taxon>
        <taxon>Methanobacteriota</taxon>
        <taxon>Stenosarchaea group</taxon>
        <taxon>Halobacteria</taxon>
        <taxon>Halobacteriales</taxon>
        <taxon>Natronomonadaceae</taxon>
        <taxon>Halocatena</taxon>
    </lineage>
</organism>
<dbReference type="PANTHER" id="PTHR40696">
    <property type="entry name" value="DUF371 FAMILY PROTEIN"/>
    <property type="match status" value="1"/>
</dbReference>
<evidence type="ECO:0000256" key="1">
    <source>
        <dbReference type="SAM" id="MobiDB-lite"/>
    </source>
</evidence>